<dbReference type="CDD" id="cd02440">
    <property type="entry name" value="AdoMet_MTases"/>
    <property type="match status" value="1"/>
</dbReference>
<keyword evidence="4" id="KW-0808">Transferase</keyword>
<evidence type="ECO:0000256" key="2">
    <source>
        <dbReference type="ARBA" id="ARBA00022573"/>
    </source>
</evidence>
<evidence type="ECO:0000256" key="3">
    <source>
        <dbReference type="ARBA" id="ARBA00022603"/>
    </source>
</evidence>
<keyword evidence="3" id="KW-0489">Methyltransferase</keyword>
<name>A0ABU3NY71_9FIRM</name>
<proteinExistence type="predicted"/>
<dbReference type="Proteomes" id="UP001254848">
    <property type="component" value="Unassembled WGS sequence"/>
</dbReference>
<keyword evidence="5" id="KW-0949">S-adenosyl-L-methionine</keyword>
<dbReference type="InterPro" id="IPR025714">
    <property type="entry name" value="Methyltranfer_dom"/>
</dbReference>
<comment type="caution">
    <text evidence="7">The sequence shown here is derived from an EMBL/GenBank/DDBJ whole genome shotgun (WGS) entry which is preliminary data.</text>
</comment>
<organism evidence="7 8">
    <name type="scientific">Anaeroselena agilis</name>
    <dbReference type="NCBI Taxonomy" id="3063788"/>
    <lineage>
        <taxon>Bacteria</taxon>
        <taxon>Bacillati</taxon>
        <taxon>Bacillota</taxon>
        <taxon>Negativicutes</taxon>
        <taxon>Acetonemataceae</taxon>
        <taxon>Anaeroselena</taxon>
    </lineage>
</organism>
<reference evidence="7 8" key="1">
    <citation type="submission" date="2023-07" db="EMBL/GenBank/DDBJ databases">
        <title>The novel representative of Negativicutes class, Anaeroselena agilis gen. nov. sp. nov.</title>
        <authorList>
            <person name="Prokofeva M.I."/>
            <person name="Elcheninov A.G."/>
            <person name="Klyukina A."/>
            <person name="Kublanov I.V."/>
            <person name="Frolov E.N."/>
            <person name="Podosokorskaya O.A."/>
        </authorList>
    </citation>
    <scope>NUCLEOTIDE SEQUENCE [LARGE SCALE GENOMIC DNA]</scope>
    <source>
        <strain evidence="7 8">4137-cl</strain>
    </source>
</reference>
<dbReference type="InterPro" id="IPR014008">
    <property type="entry name" value="Cbl_synth_MTase_CbiT"/>
</dbReference>
<dbReference type="PANTHER" id="PTHR43182">
    <property type="entry name" value="COBALT-PRECORRIN-6B C(15)-METHYLTRANSFERASE (DECARBOXYLATING)"/>
    <property type="match status" value="1"/>
</dbReference>
<evidence type="ECO:0000259" key="6">
    <source>
        <dbReference type="Pfam" id="PF13847"/>
    </source>
</evidence>
<sequence>MTPAVPGIPDQEFIRGDIPMTKQDVRILALVKARIGPAATVIDIGAGTGSISVEAALLANRGRVFAVEKEAEGAALIRANAAKFGAANIEIVAGAAPEALAGLPSADAIFVGGSGGHLAAILAAADRLLVPGGRLIVTAVTVETLHQALADLEARPGYRTEAACVQVTRLHRAGGKHLFQANNPVYIIACTKGGPQ</sequence>
<evidence type="ECO:0000256" key="4">
    <source>
        <dbReference type="ARBA" id="ARBA00022679"/>
    </source>
</evidence>
<comment type="pathway">
    <text evidence="1">Cofactor biosynthesis; adenosylcobalamin biosynthesis.</text>
</comment>
<gene>
    <name evidence="7" type="primary">cbiT</name>
    <name evidence="7" type="ORF">Q4T40_10880</name>
</gene>
<evidence type="ECO:0000256" key="5">
    <source>
        <dbReference type="ARBA" id="ARBA00022691"/>
    </source>
</evidence>
<dbReference type="Gene3D" id="3.40.50.150">
    <property type="entry name" value="Vaccinia Virus protein VP39"/>
    <property type="match status" value="1"/>
</dbReference>
<feature type="domain" description="Methyltransferase" evidence="6">
    <location>
        <begin position="38"/>
        <end position="152"/>
    </location>
</feature>
<dbReference type="Pfam" id="PF13847">
    <property type="entry name" value="Methyltransf_31"/>
    <property type="match status" value="1"/>
</dbReference>
<keyword evidence="8" id="KW-1185">Reference proteome</keyword>
<dbReference type="InterPro" id="IPR050714">
    <property type="entry name" value="Cobalamin_biosynth_MTase"/>
</dbReference>
<protein>
    <submittedName>
        <fullName evidence="7">Precorrin-6Y C5,15-methyltransferase (Decarboxylating) subunit CbiT</fullName>
    </submittedName>
</protein>
<accession>A0ABU3NY71</accession>
<dbReference type="SUPFAM" id="SSF53335">
    <property type="entry name" value="S-adenosyl-L-methionine-dependent methyltransferases"/>
    <property type="match status" value="1"/>
</dbReference>
<evidence type="ECO:0000313" key="7">
    <source>
        <dbReference type="EMBL" id="MDT8901749.1"/>
    </source>
</evidence>
<dbReference type="EMBL" id="JAUOZS010000001">
    <property type="protein sequence ID" value="MDT8901749.1"/>
    <property type="molecule type" value="Genomic_DNA"/>
</dbReference>
<keyword evidence="2" id="KW-0169">Cobalamin biosynthesis</keyword>
<evidence type="ECO:0000313" key="8">
    <source>
        <dbReference type="Proteomes" id="UP001254848"/>
    </source>
</evidence>
<dbReference type="NCBIfam" id="TIGR02469">
    <property type="entry name" value="CbiT"/>
    <property type="match status" value="1"/>
</dbReference>
<evidence type="ECO:0000256" key="1">
    <source>
        <dbReference type="ARBA" id="ARBA00004953"/>
    </source>
</evidence>
<dbReference type="PANTHER" id="PTHR43182:SF1">
    <property type="entry name" value="COBALT-PRECORRIN-7 C(5)-METHYLTRANSFERASE"/>
    <property type="match status" value="1"/>
</dbReference>
<dbReference type="RefSeq" id="WP_413780253.1">
    <property type="nucleotide sequence ID" value="NZ_JAUOZS010000001.1"/>
</dbReference>
<dbReference type="InterPro" id="IPR029063">
    <property type="entry name" value="SAM-dependent_MTases_sf"/>
</dbReference>